<dbReference type="Pfam" id="PF00023">
    <property type="entry name" value="Ank"/>
    <property type="match status" value="1"/>
</dbReference>
<dbReference type="Proteomes" id="UP000182192">
    <property type="component" value="Unassembled WGS sequence"/>
</dbReference>
<dbReference type="SMART" id="SM00248">
    <property type="entry name" value="ANK"/>
    <property type="match status" value="3"/>
</dbReference>
<dbReference type="EMBL" id="FOKQ01000006">
    <property type="protein sequence ID" value="SFC00846.1"/>
    <property type="molecule type" value="Genomic_DNA"/>
</dbReference>
<evidence type="ECO:0000256" key="1">
    <source>
        <dbReference type="ARBA" id="ARBA00022737"/>
    </source>
</evidence>
<sequence length="446" mass="52173">MSGNKDFRNEFLKDGKNVIISKKMKEIRLSRDMTQGDVAKELHIDRSVYAKYETGKLTPTQERIQEFADIFDIDISELEKCVSAVIPDTSALLKNKRLLTMLLEDFDQVIIPDTVLNELDYQKDKGRNKKIAWQVMMTIDEYRTRFRERLLFERSSHFKQDKNDAKIIELAEQLNRKLNKVIYLIHDDIGMSLSYDNSILLKDYIAKRSNNTNYASFLALDEEYEHLDAFQKMMSDLDLNMYLPDGMTLLISCIRCNDEDKCAERDGYYVSDTKQYRKLKFLIENGADLDKTDNSRYCLTPLAHCVQKGNFKLFNLLLEMGADYNKGSVDETTPSHLKMQNINEGNTPLMIACWHANKKFVEKLCSLPDISLNQQDSNGYTALIKCAVQRYNRIKEGKKVDYVESIYRYLLTLDRVDTLIRDRQNRTANDWWKLGDELRKEMEQND</sequence>
<protein>
    <submittedName>
        <fullName evidence="4">Ankyrin repeat-containing protein</fullName>
    </submittedName>
</protein>
<dbReference type="PROSITE" id="PS50943">
    <property type="entry name" value="HTH_CROC1"/>
    <property type="match status" value="1"/>
</dbReference>
<dbReference type="InterPro" id="IPR002716">
    <property type="entry name" value="PIN_dom"/>
</dbReference>
<dbReference type="SUPFAM" id="SSF47413">
    <property type="entry name" value="lambda repressor-like DNA-binding domains"/>
    <property type="match status" value="1"/>
</dbReference>
<dbReference type="Pfam" id="PF01381">
    <property type="entry name" value="HTH_3"/>
    <property type="match status" value="1"/>
</dbReference>
<dbReference type="InterPro" id="IPR036770">
    <property type="entry name" value="Ankyrin_rpt-contain_sf"/>
</dbReference>
<dbReference type="SMART" id="SM00670">
    <property type="entry name" value="PINc"/>
    <property type="match status" value="1"/>
</dbReference>
<dbReference type="InterPro" id="IPR010982">
    <property type="entry name" value="Lambda_DNA-bd_dom_sf"/>
</dbReference>
<dbReference type="AlphaFoldDB" id="A0A1I1FPA7"/>
<organism evidence="4 5">
    <name type="scientific">Ruminococcus albus</name>
    <dbReference type="NCBI Taxonomy" id="1264"/>
    <lineage>
        <taxon>Bacteria</taxon>
        <taxon>Bacillati</taxon>
        <taxon>Bacillota</taxon>
        <taxon>Clostridia</taxon>
        <taxon>Eubacteriales</taxon>
        <taxon>Oscillospiraceae</taxon>
        <taxon>Ruminococcus</taxon>
    </lineage>
</organism>
<reference evidence="4 5" key="1">
    <citation type="submission" date="2016-10" db="EMBL/GenBank/DDBJ databases">
        <authorList>
            <person name="de Groot N.N."/>
        </authorList>
    </citation>
    <scope>NUCLEOTIDE SEQUENCE [LARGE SCALE GENOMIC DNA]</scope>
    <source>
        <strain evidence="4 5">AR67</strain>
    </source>
</reference>
<dbReference type="OrthoDB" id="1825454at2"/>
<keyword evidence="2" id="KW-0040">ANK repeat</keyword>
<feature type="domain" description="HTH cro/C1-type" evidence="3">
    <location>
        <begin position="24"/>
        <end position="78"/>
    </location>
</feature>
<evidence type="ECO:0000313" key="5">
    <source>
        <dbReference type="Proteomes" id="UP000182192"/>
    </source>
</evidence>
<dbReference type="PANTHER" id="PTHR24123">
    <property type="entry name" value="ANKYRIN REPEAT-CONTAINING"/>
    <property type="match status" value="1"/>
</dbReference>
<dbReference type="SMART" id="SM00530">
    <property type="entry name" value="HTH_XRE"/>
    <property type="match status" value="1"/>
</dbReference>
<name>A0A1I1FPA7_RUMAL</name>
<dbReference type="Pfam" id="PF13637">
    <property type="entry name" value="Ank_4"/>
    <property type="match status" value="1"/>
</dbReference>
<accession>A0A1I1FPA7</accession>
<gene>
    <name evidence="4" type="ORF">SAMN02910406_00967</name>
</gene>
<evidence type="ECO:0000259" key="3">
    <source>
        <dbReference type="PROSITE" id="PS50943"/>
    </source>
</evidence>
<dbReference type="Gene3D" id="1.10.260.40">
    <property type="entry name" value="lambda repressor-like DNA-binding domains"/>
    <property type="match status" value="1"/>
</dbReference>
<dbReference type="CDD" id="cd00093">
    <property type="entry name" value="HTH_XRE"/>
    <property type="match status" value="1"/>
</dbReference>
<dbReference type="RefSeq" id="WP_074960442.1">
    <property type="nucleotide sequence ID" value="NZ_FOKQ01000006.1"/>
</dbReference>
<dbReference type="InterPro" id="IPR002110">
    <property type="entry name" value="Ankyrin_rpt"/>
</dbReference>
<dbReference type="SUPFAM" id="SSF48403">
    <property type="entry name" value="Ankyrin repeat"/>
    <property type="match status" value="1"/>
</dbReference>
<dbReference type="GO" id="GO:0003677">
    <property type="term" value="F:DNA binding"/>
    <property type="evidence" value="ECO:0007669"/>
    <property type="project" value="InterPro"/>
</dbReference>
<proteinExistence type="predicted"/>
<dbReference type="Gene3D" id="3.40.50.1010">
    <property type="entry name" value="5'-nuclease"/>
    <property type="match status" value="1"/>
</dbReference>
<dbReference type="InterPro" id="IPR001387">
    <property type="entry name" value="Cro/C1-type_HTH"/>
</dbReference>
<dbReference type="Pfam" id="PF13638">
    <property type="entry name" value="PIN_4"/>
    <property type="match status" value="1"/>
</dbReference>
<dbReference type="PANTHER" id="PTHR24123:SF33">
    <property type="entry name" value="PROTEIN HOS4"/>
    <property type="match status" value="1"/>
</dbReference>
<keyword evidence="1" id="KW-0677">Repeat</keyword>
<dbReference type="InterPro" id="IPR029060">
    <property type="entry name" value="PIN-like_dom_sf"/>
</dbReference>
<dbReference type="InterPro" id="IPR051165">
    <property type="entry name" value="Multifunctional_ANK_Repeat"/>
</dbReference>
<evidence type="ECO:0000256" key="2">
    <source>
        <dbReference type="ARBA" id="ARBA00023043"/>
    </source>
</evidence>
<evidence type="ECO:0000313" key="4">
    <source>
        <dbReference type="EMBL" id="SFC00846.1"/>
    </source>
</evidence>
<dbReference type="Gene3D" id="1.25.40.20">
    <property type="entry name" value="Ankyrin repeat-containing domain"/>
    <property type="match status" value="2"/>
</dbReference>
<dbReference type="SUPFAM" id="SSF88723">
    <property type="entry name" value="PIN domain-like"/>
    <property type="match status" value="1"/>
</dbReference>